<feature type="region of interest" description="Disordered" evidence="8">
    <location>
        <begin position="1144"/>
        <end position="1164"/>
    </location>
</feature>
<dbReference type="InterPro" id="IPR014043">
    <property type="entry name" value="Acyl_transferase_dom"/>
</dbReference>
<dbReference type="CDD" id="cd08952">
    <property type="entry name" value="KR_1_SDR_x"/>
    <property type="match status" value="3"/>
</dbReference>
<keyword evidence="12" id="KW-1185">Reference proteome</keyword>
<dbReference type="InterPro" id="IPR016036">
    <property type="entry name" value="Malonyl_transacylase_ACP-bd"/>
</dbReference>
<dbReference type="Pfam" id="PF00109">
    <property type="entry name" value="ketoacyl-synt"/>
    <property type="match status" value="3"/>
</dbReference>
<dbReference type="GO" id="GO:0031177">
    <property type="term" value="F:phosphopantetheine binding"/>
    <property type="evidence" value="ECO:0007669"/>
    <property type="project" value="InterPro"/>
</dbReference>
<dbReference type="InterPro" id="IPR036736">
    <property type="entry name" value="ACP-like_sf"/>
</dbReference>
<evidence type="ECO:0000256" key="2">
    <source>
        <dbReference type="ARBA" id="ARBA00022450"/>
    </source>
</evidence>
<dbReference type="PROSITE" id="PS52004">
    <property type="entry name" value="KS3_2"/>
    <property type="match status" value="3"/>
</dbReference>
<protein>
    <submittedName>
        <fullName evidence="11">Acyl transferase domain-containing protein</fullName>
    </submittedName>
</protein>
<dbReference type="SMART" id="SM00825">
    <property type="entry name" value="PKS_KS"/>
    <property type="match status" value="3"/>
</dbReference>
<feature type="domain" description="Carrier" evidence="9">
    <location>
        <begin position="3037"/>
        <end position="3112"/>
    </location>
</feature>
<dbReference type="Pfam" id="PF18369">
    <property type="entry name" value="PKS_DE"/>
    <property type="match status" value="3"/>
</dbReference>
<dbReference type="Gene3D" id="3.40.47.10">
    <property type="match status" value="3"/>
</dbReference>
<dbReference type="SMART" id="SM00823">
    <property type="entry name" value="PKS_PP"/>
    <property type="match status" value="3"/>
</dbReference>
<comment type="cofactor">
    <cofactor evidence="1">
        <name>pantetheine 4'-phosphate</name>
        <dbReference type="ChEBI" id="CHEBI:47942"/>
    </cofactor>
</comment>
<evidence type="ECO:0000259" key="10">
    <source>
        <dbReference type="PROSITE" id="PS52004"/>
    </source>
</evidence>
<dbReference type="Gene3D" id="6.10.140.1830">
    <property type="match status" value="2"/>
</dbReference>
<dbReference type="Pfam" id="PF00550">
    <property type="entry name" value="PP-binding"/>
    <property type="match status" value="3"/>
</dbReference>
<dbReference type="InterPro" id="IPR014031">
    <property type="entry name" value="Ketoacyl_synth_C"/>
</dbReference>
<keyword evidence="4 11" id="KW-0808">Transferase</keyword>
<dbReference type="InterPro" id="IPR006162">
    <property type="entry name" value="Ppantetheine_attach_site"/>
</dbReference>
<dbReference type="InterPro" id="IPR036291">
    <property type="entry name" value="NAD(P)-bd_dom_sf"/>
</dbReference>
<evidence type="ECO:0000313" key="12">
    <source>
        <dbReference type="Proteomes" id="UP000199408"/>
    </source>
</evidence>
<dbReference type="SUPFAM" id="SSF53901">
    <property type="entry name" value="Thiolase-like"/>
    <property type="match status" value="3"/>
</dbReference>
<name>A0A1C5IJR7_9ACTN</name>
<organism evidence="11 12">
    <name type="scientific">Micromonospora halophytica</name>
    <dbReference type="NCBI Taxonomy" id="47864"/>
    <lineage>
        <taxon>Bacteria</taxon>
        <taxon>Bacillati</taxon>
        <taxon>Actinomycetota</taxon>
        <taxon>Actinomycetes</taxon>
        <taxon>Micromonosporales</taxon>
        <taxon>Micromonosporaceae</taxon>
        <taxon>Micromonospora</taxon>
    </lineage>
</organism>
<dbReference type="SUPFAM" id="SSF52151">
    <property type="entry name" value="FabD/lysophospholipase-like"/>
    <property type="match status" value="3"/>
</dbReference>
<dbReference type="STRING" id="47864.GA0070560_11218"/>
<evidence type="ECO:0000256" key="3">
    <source>
        <dbReference type="ARBA" id="ARBA00022553"/>
    </source>
</evidence>
<dbReference type="SMART" id="SM01294">
    <property type="entry name" value="PKS_PP_betabranch"/>
    <property type="match status" value="3"/>
</dbReference>
<keyword evidence="5" id="KW-0045">Antibiotic biosynthesis</keyword>
<dbReference type="PANTHER" id="PTHR43775">
    <property type="entry name" value="FATTY ACID SYNTHASE"/>
    <property type="match status" value="1"/>
</dbReference>
<dbReference type="Pfam" id="PF08659">
    <property type="entry name" value="KR"/>
    <property type="match status" value="3"/>
</dbReference>
<dbReference type="FunFam" id="3.40.47.10:FF:000019">
    <property type="entry name" value="Polyketide synthase type I"/>
    <property type="match status" value="3"/>
</dbReference>
<dbReference type="InterPro" id="IPR013968">
    <property type="entry name" value="PKS_KR"/>
</dbReference>
<dbReference type="CDD" id="cd00833">
    <property type="entry name" value="PKS"/>
    <property type="match status" value="3"/>
</dbReference>
<dbReference type="SMART" id="SM00822">
    <property type="entry name" value="PKS_KR"/>
    <property type="match status" value="3"/>
</dbReference>
<dbReference type="InterPro" id="IPR057326">
    <property type="entry name" value="KR_dom"/>
</dbReference>
<dbReference type="GO" id="GO:0033068">
    <property type="term" value="P:macrolide biosynthetic process"/>
    <property type="evidence" value="ECO:0007669"/>
    <property type="project" value="UniProtKB-ARBA"/>
</dbReference>
<dbReference type="PROSITE" id="PS00606">
    <property type="entry name" value="KS3_1"/>
    <property type="match status" value="3"/>
</dbReference>
<feature type="compositionally biased region" description="Low complexity" evidence="8">
    <location>
        <begin position="1144"/>
        <end position="1158"/>
    </location>
</feature>
<dbReference type="GO" id="GO:0004312">
    <property type="term" value="F:fatty acid synthase activity"/>
    <property type="evidence" value="ECO:0007669"/>
    <property type="project" value="TreeGrafter"/>
</dbReference>
<dbReference type="Proteomes" id="UP000199408">
    <property type="component" value="Unassembled WGS sequence"/>
</dbReference>
<dbReference type="Pfam" id="PF02801">
    <property type="entry name" value="Ketoacyl-synt_C"/>
    <property type="match status" value="3"/>
</dbReference>
<dbReference type="InterPro" id="IPR015083">
    <property type="entry name" value="NorB/c/GfsB-D-like_docking"/>
</dbReference>
<dbReference type="InterPro" id="IPR020806">
    <property type="entry name" value="PKS_PP-bd"/>
</dbReference>
<dbReference type="Pfam" id="PF16197">
    <property type="entry name" value="KAsynt_C_assoc"/>
    <property type="match status" value="3"/>
</dbReference>
<feature type="domain" description="Ketosynthase family 3 (KS3)" evidence="10">
    <location>
        <begin position="34"/>
        <end position="459"/>
    </location>
</feature>
<dbReference type="Gene3D" id="3.30.70.3290">
    <property type="match status" value="3"/>
</dbReference>
<sequence>MSNEDEKYVEYLKRTTSELRRTRRRLRELEAKDVEPVAIVAMSCRYPGGVSSPEQLWDLVRDGGDGIGPFPADRGWDLDRLFHPDPDHPGTSYVREGGFVYDAADFDPDLFGISPREALAMDPQQRLLLETSWEAFERAGLPLATVRGSRTGVFVGAASHGYDGVMAQAENGEGHLLTGNATSVISGRVAYTLGLEGPAVTVDTACSSSLVAIHLAAQALRNGDCELALAGGVTVMPTPAVFVGFSRQRGLAADGRCKAFAAAADGTSWSEGIGMLLLTRLSDAHRHGYPVLAVVRGSAVNQDGASNGLSAPHGPSQVRVIRQALANARLTPEQVDVVEAHGTGTRLGDPIEAQALLATYGQERGEAAPLLLGSVKSNIGHTQAAAGVAGVIKMVQAIRHGIVPPTLHVDQPSPHIDWDAGAVRLATGATPWPAVDRPRRAAVSSFGVSGTNAHTIIEQAPTPEQAEAAPAPTADRPVVPVLLSARTDAALAAQAGRWAAWLDADTDLRPLDVAYSSVASRAVLDSRAVVTAAGRDDLVAGLRALATGAAAGNVHAGAGATHGQLAVLFSGQGAQRAGMGRELYDVFPVFAAALDEVCAQLDQALPRPLREVLFAAEGSPEAGLLDQTVFTQAGLFAVEVALFRLVESFGVVPDFVGGHSVGEITAAYVAGVLSLEHACALVAARGRLMQALPAGGGMLAVNAPESEVAAVLDGLADVGVAAVNGPTSVVVSGAVDALDEVERVWRGRGVRTRRLAVSHAFHSPLMEPMLAKFRAVVERLTFSAPTVPVVSNLTGALADPDEIRTAGYWVRHVREAVRYADGISALRAAGVDTFVEIGPQSVLTAMTADVLPGDEGVLAVAVQRKDRPEAVALLAGLAGLHVHGVAVTWQPWFADTGAQRVDLPTYAFQHQRYWPDGPTVADTQVDGAEGDFWAAVERGDLTEVAAHLAVQDDPAAVEALAPAVPVLSSWRRARLRDAVVDGWSYRIDWEPVRPAPAPNLTGRWLVVTTGGDAPDPAEVLTRAGVPVDRLAVRPDTGRSELAEALRQHGEQGWAGVLCVLPERDRPLPDAPAVPAGTALLLTLTQALADTGLPGRLWCLTRGAVCVGGGETLTDPSSAAAWGLGRVIALEQPDRWGGLIDLPARTGDATGTGTGSPAAQADPTTEPADLAVAPVAAGGTARLDRVTGDALLAVLADGGHDQVAIRPQGVFGRRLVAAVPPAGSGWRPSGTVLVTGGTGALGGHVARWLLANGAAEVVLVSRRGPDAPGAVELAGELGSSARIVACDVTDAGAVAALVAGLPALTAVVHTAGIVDDGVLDRLDLARMQAVLDGKVRAARVLHEATAGRDLDAFVLFSSLAGVVGSAGQGNYAAANAYLDAFATWRRGQGLPATAVAWGAWAADGMAAATAALTARLIRGGINPLPAAEAVTALGRLVNTAAPAVTVADVDWGRLAASWGRTDPLIAALPGVPAVPAGGVRAVVVGRSLPQLTELVRTQAAVVLGYPAGQPLPERTFRDLGFDSLTAVELRNRLAAETGMTLPATLAFDHPTVAELAAHLHGLTAGHTTGEVVADGADLRREPVAIVAMSCRFPGGVASPEQLWDLVAGGTDAMTLMPGERGWNIAELYHPDPEHLGTSYVREGGFVAGAGEFDPAFFGISPREALAMDPQQRLLLEATWEAFERARIDPTALRGSRTGVYVGTNGQDYGSLLMAAGDVDENYLATGTSASVISGRLAYTFGLHGPAVTVDTACSSSLVALHLAAQALQAGECDLALAGGATVMATPGIFVGFSRQRGLAADGRCKPFAGAADGTGWGEGVGLLVLQRLSDARRDGNPVLAVVRGSAVNQDGASNGLTAPNGPAQQRVIRQALANARLTPADVDAVEAHGTGTTLGDPIEAQALIATYGQDRPADRPLWLGSIKSNIGHTQAAAGVAGIIKMVLAMRHGVLPPTLHVDEPTPHVDWSAGSVALLTEARPWEPVDGVRRAGVSSFGISGTNVHTILEHVAEPEPVAPAADGPVGELPWVLSGRTAGALAARARDLRAHLDTVTDAGLPDVGWSLVATRASHDHRAVVLAADRAGLTAALDALADGRPAPDTVTGAAGTAGEVAFVFPGQGSQWIGMAAELLDTAPIFADTFAACAEALRPYVDWSPTDVVRGVPDAPSLERVDVVQPTLFAVGVSLAALWQSYGVRPTAVIGHSQGEIAAAYVAGALTLDDAAAVVALRSRIIADIAGDGGMVSVATTADEATATIARWDGRVALAAVNGPTSVVVSGDGAALDELVAHYESRDVRVRRIPVDYASHSAHVEPLADQLRELLAGLRPRTSEIRFRSTVEGDWLDTAGLDADYWYRNLRQTVRFDDAVRSLVTAGYQTFIEVSAHPVLTMAVQESVELAAADPGTVTVTGTLRRDDGGLGRFHRALAEVHTGGTPVDWRPAFAGITAHRRDLPTYPFQRQVYWPQPSAAPTAPSAAPAADDEVDARFWAAVEAEDLTALTAELADAADTVPEAAFADVLPALAAWRRRHRDQATVDSWRYRDGWLPVAADSAEEPAVTGAWWLVTGPDDTGAAQAAFTRAALERHGATVVPVALDAERTDRDALAARLRDLAATGPAAGIVSLLALDETPTPEHRHVPVGFAGTVTLVQALGDAGLRAPLWTLTRGAVSTDAADPLPHPMQQLAWGFGRVAALEHPDRWGGLVDLPDDLDDVAGRRLVRVLAGTDSEDQVALRRAGAFGRRLLRAPLGDAPATRTWRPSGSVLVTGGTGALGGHMARWLAANGAAHLVLLSRRGRQAEGIGELEAELVGLGARVTVAACDAADRAALAAVIADLPAEHPLTAVVHTAAVLDDSVINSLTLDQVDYALGAKVTAALHLHELTRDHDLDAFVLFSSMAGTVGSSGVGNYAPGNAYLNALAEHRRDLGLPATSIGWGAWGGGGMAEGEFGQMLHRHGAPEMHPRLAVTALHQAVEHDETFLTISHIAWDRFYVAFTATRPGPLIAEIPEAQRLAATKGLDRAEETDESSPAAGFARMSAAERQQALLDLVRDQAATVLKYAGGQAVDPHHAFRDLGFDSVTAVELRNRLATATGLRLPVTLVFDYPTPTVLARHLHQELGGGAEAAVQAAPVTLGDDEPVAIVAMACRFPGGATDPERFWQMLAAGRDAVSDLPGDRGWDIDRLYDPDPYSSGTSYVRSGAFLYEAADFDAGFFGISPREALAMDPQQRLLLETSWEAVERAGVDPGMLRGSRTGVFVGTNGQDYGALLMVSGDEVEGFAGTGNAASVVSGRVSYALGLEGPAVSVDTACSSSLVALHLAVQSLRRGECDLALAGGVTVMATPGLFVEFSRQRGLAADGRCKAFAAGADGTGWGEGAGVLLVERLSDARRNGHQVLAIVRGSAVNQDGASNGLTAPNGPSQQRVIRQALASARLTAADVDVVEAHGTGTTLGDPIEAQALLATYGQERTEPLLLGSVKSNIGHTQAAAGVAGVIKMVLAMQEGVVPATLHVDEPSPHIDWSAGAVELATEARPWPGTDRSRRAAISSFGISGTNAHIIIEQPDDLPPTRPGAEDDRNPGLLASAATLWPVSARSKAALAGQAARLARHLREHGDLDPTVVAWSLLTTRSTFDHRAAVVGADVDELLSGLDALAAGAPAGNVVSGVASNQGAGPVFVFPGQGAQSAGMAAGLVGRTPVFDAKLADCQRALAPYLDVDLVSVLTGEDESWLERVEVVQPVLWAVGIALAAVWQHVGVVPQAVIGHSQGEIGAACVAGILTLEDAAKTVALRSRALAVLRGTGTMASIDLPADAVAERLPAFEGVGVAAVNGPSTVVVSGPPQPVADLVDACQADGIRARLIPVDYASHSAAVQDVAEQLRSDLADVAPQPGHTRLVSTLTGEWVDPASMSADYWYDNLRQTVQFDAAVRVAVAAGHRTFVEISPHPVLTMPVTAILDDTDTSGHTLGSLRRGDDDATRLLTNLATAHTIGLPVDLTRVLAGTDTVPLPTYAFDRDRYWPTATSGQGGAPESTGDDSAFWAAVEREDLAALAELTAQDATDSLERLGAALPLLASWRRQQRDRSTLDDLRYRAVWQPYTGTPVSFLSGAWWIVADERHADEGEHAVVELTRRGADVRLVLLPEETTDRAAVAAHLSAVTTDGGPAGVLSLLALADGAVDDTQPVPPFLARSLALLQALGDLDVAAPLWCVTRGAAGTTRGGTADRPEQSLLWGLGRVVALEHPERWGGLVDVPATLDDHGWDLLCAALAGLDGEDQLAIDGATILVRRLVRAPGGDAAADEPDHRGTTLVTGGTGALGAEVARWLAGRGAEHLLLVSRRGADAPGAAELARELTDAGTRVTVAACDVADRAALAKLLDEVPADVPLTAVVHAAGVLDDGVLDGLTADRIAGVLRPKVLGALHLHELTIGRELRAFVLFSAMAGQLGAAGQGSYAAANAYLDALAEQRCRQGLPATSIAWGPWAVGGMASADQAVEERRRRTGVARLDTGPAFAALERSVARREPATLVAAVDWARYVPGFVAVRPSPLLTGVPEAERAVAERADDAVASAESLATLLAGQTDAERRKTLLELVRGQAAAVLGHASMDAVEPDRAFRELGFDSLTAVELRNRLTAATGVRLPATVVFDYPTAAGLAEYVRAAIVDGGVVGVAPVFGELDRLEAALAGSAPDRSARIRITERLRTLLASLNEDDAAAGGGDTVAEKLQDATPDEVFDFIDRELGVS</sequence>
<dbReference type="Pfam" id="PF00698">
    <property type="entry name" value="Acyl_transf_1"/>
    <property type="match status" value="3"/>
</dbReference>
<dbReference type="SUPFAM" id="SSF55048">
    <property type="entry name" value="Probable ACP-binding domain of malonyl-CoA ACP transacylase"/>
    <property type="match status" value="3"/>
</dbReference>
<reference evidence="12" key="1">
    <citation type="submission" date="2016-06" db="EMBL/GenBank/DDBJ databases">
        <authorList>
            <person name="Varghese N."/>
        </authorList>
    </citation>
    <scope>NUCLEOTIDE SEQUENCE [LARGE SCALE GENOMIC DNA]</scope>
    <source>
        <strain evidence="12">DSM 43171</strain>
    </source>
</reference>
<dbReference type="SUPFAM" id="SSF47336">
    <property type="entry name" value="ACP-like"/>
    <property type="match status" value="3"/>
</dbReference>
<dbReference type="GO" id="GO:0006633">
    <property type="term" value="P:fatty acid biosynthetic process"/>
    <property type="evidence" value="ECO:0007669"/>
    <property type="project" value="InterPro"/>
</dbReference>
<evidence type="ECO:0000256" key="4">
    <source>
        <dbReference type="ARBA" id="ARBA00022679"/>
    </source>
</evidence>
<gene>
    <name evidence="11" type="ORF">GA0070560_11218</name>
</gene>
<dbReference type="InterPro" id="IPR009081">
    <property type="entry name" value="PP-bd_ACP"/>
</dbReference>
<dbReference type="PANTHER" id="PTHR43775:SF51">
    <property type="entry name" value="INACTIVE PHENOLPHTHIOCEROL SYNTHESIS POLYKETIDE SYNTHASE TYPE I PKS1-RELATED"/>
    <property type="match status" value="1"/>
</dbReference>
<evidence type="ECO:0000256" key="1">
    <source>
        <dbReference type="ARBA" id="ARBA00001957"/>
    </source>
</evidence>
<dbReference type="Pfam" id="PF08990">
    <property type="entry name" value="Docking"/>
    <property type="match status" value="1"/>
</dbReference>
<dbReference type="FunFam" id="3.40.366.10:FF:000002">
    <property type="entry name" value="Probable polyketide synthase 2"/>
    <property type="match status" value="3"/>
</dbReference>
<dbReference type="Gene3D" id="3.40.50.720">
    <property type="entry name" value="NAD(P)-binding Rossmann-like Domain"/>
    <property type="match status" value="3"/>
</dbReference>
<feature type="domain" description="Carrier" evidence="9">
    <location>
        <begin position="4577"/>
        <end position="4652"/>
    </location>
</feature>
<dbReference type="OrthoDB" id="5476359at2"/>
<dbReference type="InterPro" id="IPR016035">
    <property type="entry name" value="Acyl_Trfase/lysoPLipase"/>
</dbReference>
<dbReference type="GO" id="GO:0004315">
    <property type="term" value="F:3-oxoacyl-[acyl-carrier-protein] synthase activity"/>
    <property type="evidence" value="ECO:0007669"/>
    <property type="project" value="InterPro"/>
</dbReference>
<dbReference type="FunFam" id="1.10.1200.10:FF:000007">
    <property type="entry name" value="Probable polyketide synthase pks17"/>
    <property type="match status" value="2"/>
</dbReference>
<feature type="domain" description="Ketosynthase family 3 (KS3)" evidence="10">
    <location>
        <begin position="3130"/>
        <end position="3554"/>
    </location>
</feature>
<dbReference type="InterPro" id="IPR018201">
    <property type="entry name" value="Ketoacyl_synth_AS"/>
</dbReference>
<dbReference type="Gene3D" id="3.40.366.10">
    <property type="entry name" value="Malonyl-Coenzyme A Acyl Carrier Protein, domain 2"/>
    <property type="match status" value="3"/>
</dbReference>
<keyword evidence="6" id="KW-0511">Multifunctional enzyme</keyword>
<evidence type="ECO:0000256" key="6">
    <source>
        <dbReference type="ARBA" id="ARBA00023268"/>
    </source>
</evidence>
<dbReference type="InterPro" id="IPR041618">
    <property type="entry name" value="PKS_DE"/>
</dbReference>
<dbReference type="InterPro" id="IPR001227">
    <property type="entry name" value="Ac_transferase_dom_sf"/>
</dbReference>
<evidence type="ECO:0000313" key="11">
    <source>
        <dbReference type="EMBL" id="SCG58259.1"/>
    </source>
</evidence>
<dbReference type="InterPro" id="IPR050091">
    <property type="entry name" value="PKS_NRPS_Biosynth_Enz"/>
</dbReference>
<dbReference type="NCBIfam" id="NF045894">
    <property type="entry name" value="PKS_plus_SDR"/>
    <property type="match status" value="2"/>
</dbReference>
<keyword evidence="3" id="KW-0597">Phosphoprotein</keyword>
<feature type="domain" description="Ketosynthase family 3 (KS3)" evidence="10">
    <location>
        <begin position="1579"/>
        <end position="2005"/>
    </location>
</feature>
<evidence type="ECO:0000259" key="9">
    <source>
        <dbReference type="PROSITE" id="PS50075"/>
    </source>
</evidence>
<evidence type="ECO:0000256" key="7">
    <source>
        <dbReference type="ARBA" id="ARBA00023315"/>
    </source>
</evidence>
<dbReference type="PROSITE" id="PS00012">
    <property type="entry name" value="PHOSPHOPANTETHEINE"/>
    <property type="match status" value="3"/>
</dbReference>
<dbReference type="InterPro" id="IPR016039">
    <property type="entry name" value="Thiolase-like"/>
</dbReference>
<dbReference type="InterPro" id="IPR020841">
    <property type="entry name" value="PKS_Beta-ketoAc_synthase_dom"/>
</dbReference>
<dbReference type="EMBL" id="FMDN01000012">
    <property type="protein sequence ID" value="SCG58259.1"/>
    <property type="molecule type" value="Genomic_DNA"/>
</dbReference>
<dbReference type="PROSITE" id="PS50075">
    <property type="entry name" value="CARRIER"/>
    <property type="match status" value="3"/>
</dbReference>
<dbReference type="SUPFAM" id="SSF51735">
    <property type="entry name" value="NAD(P)-binding Rossmann-fold domains"/>
    <property type="match status" value="6"/>
</dbReference>
<accession>A0A1C5IJR7</accession>
<keyword evidence="2" id="KW-0596">Phosphopantetheine</keyword>
<dbReference type="Gene3D" id="1.10.1200.10">
    <property type="entry name" value="ACP-like"/>
    <property type="match status" value="3"/>
</dbReference>
<evidence type="ECO:0000256" key="8">
    <source>
        <dbReference type="SAM" id="MobiDB-lite"/>
    </source>
</evidence>
<evidence type="ECO:0000256" key="5">
    <source>
        <dbReference type="ARBA" id="ARBA00023194"/>
    </source>
</evidence>
<keyword evidence="7" id="KW-0012">Acyltransferase</keyword>
<dbReference type="SMART" id="SM00827">
    <property type="entry name" value="PKS_AT"/>
    <property type="match status" value="3"/>
</dbReference>
<dbReference type="RefSeq" id="WP_091298285.1">
    <property type="nucleotide sequence ID" value="NZ_FMDN01000012.1"/>
</dbReference>
<proteinExistence type="predicted"/>
<dbReference type="InterPro" id="IPR032821">
    <property type="entry name" value="PKS_assoc"/>
</dbReference>
<feature type="domain" description="Carrier" evidence="9">
    <location>
        <begin position="1488"/>
        <end position="1562"/>
    </location>
</feature>
<dbReference type="InterPro" id="IPR014030">
    <property type="entry name" value="Ketoacyl_synth_N"/>
</dbReference>